<keyword evidence="4" id="KW-1185">Reference proteome</keyword>
<sequence>MPAADASASSAPPPTAQADGSEASAIPVGSIRACVALRDWLLSEGARIPEASDLLSGMARRLIDLGLPVDRATTAIDALHSDYSGIGRFWTRESGVTIRLFPHGEASEQALAASPFAHVYATGEWLLLDLRETPDDRFSIIPELKAEGYVHYLTVPLFFTNGTKNGVTFATRDPDGFSDEHLAVLRFVVPTLSAVMEMRAVNSRLDHVLRVYVGDGPHQAILSGIIRRGQVQRIRSAILFADMRGYTHLTDALTPEESVELLNTYFDCLVPPIESEGGEVLKYMGDGLLAIFRESGDDLGGAAQGALTAAQNALRRLDEANRAGRFATRIEAGIGLHHGEAAYGNVGSGARLDFTVIGRDVNLASRLAKLNKILSEPLLMSKPFVDFLWGDPEPLGTHPLDGFAEEMEIYRPGKSG</sequence>
<accession>A0A3S3UC75</accession>
<dbReference type="Pfam" id="PF00211">
    <property type="entry name" value="Guanylate_cyc"/>
    <property type="match status" value="1"/>
</dbReference>
<dbReference type="PANTHER" id="PTHR43081">
    <property type="entry name" value="ADENYLATE CYCLASE, TERMINAL-DIFFERENTIATION SPECIFIC-RELATED"/>
    <property type="match status" value="1"/>
</dbReference>
<evidence type="ECO:0000313" key="3">
    <source>
        <dbReference type="EMBL" id="RVU20653.1"/>
    </source>
</evidence>
<dbReference type="CDD" id="cd07302">
    <property type="entry name" value="CHD"/>
    <property type="match status" value="1"/>
</dbReference>
<dbReference type="GO" id="GO:0006171">
    <property type="term" value="P:cAMP biosynthetic process"/>
    <property type="evidence" value="ECO:0007669"/>
    <property type="project" value="TreeGrafter"/>
</dbReference>
<gene>
    <name evidence="3" type="ORF">EOE48_04705</name>
</gene>
<dbReference type="InterPro" id="IPR029787">
    <property type="entry name" value="Nucleotide_cyclase"/>
</dbReference>
<dbReference type="GO" id="GO:0004016">
    <property type="term" value="F:adenylate cyclase activity"/>
    <property type="evidence" value="ECO:0007669"/>
    <property type="project" value="UniProtKB-ARBA"/>
</dbReference>
<dbReference type="Proteomes" id="UP000286997">
    <property type="component" value="Unassembled WGS sequence"/>
</dbReference>
<reference evidence="3 4" key="1">
    <citation type="submission" date="2019-01" db="EMBL/GenBank/DDBJ databases">
        <authorList>
            <person name="Chen W.-M."/>
        </authorList>
    </citation>
    <scope>NUCLEOTIDE SEQUENCE [LARGE SCALE GENOMIC DNA]</scope>
    <source>
        <strain evidence="3 4">TER-1</strain>
    </source>
</reference>
<dbReference type="Gene3D" id="3.30.70.1230">
    <property type="entry name" value="Nucleotide cyclase"/>
    <property type="match status" value="1"/>
</dbReference>
<feature type="domain" description="Guanylate cyclase" evidence="2">
    <location>
        <begin position="237"/>
        <end position="368"/>
    </location>
</feature>
<comment type="caution">
    <text evidence="3">The sequence shown here is derived from an EMBL/GenBank/DDBJ whole genome shotgun (WGS) entry which is preliminary data.</text>
</comment>
<dbReference type="SUPFAM" id="SSF55073">
    <property type="entry name" value="Nucleotide cyclase"/>
    <property type="match status" value="1"/>
</dbReference>
<dbReference type="EMBL" id="SACP01000003">
    <property type="protein sequence ID" value="RVU20653.1"/>
    <property type="molecule type" value="Genomic_DNA"/>
</dbReference>
<dbReference type="RefSeq" id="WP_127727628.1">
    <property type="nucleotide sequence ID" value="NZ_SACP01000003.1"/>
</dbReference>
<dbReference type="PANTHER" id="PTHR43081:SF11">
    <property type="entry name" value="BLR2264 PROTEIN"/>
    <property type="match status" value="1"/>
</dbReference>
<evidence type="ECO:0000313" key="4">
    <source>
        <dbReference type="Proteomes" id="UP000286997"/>
    </source>
</evidence>
<evidence type="ECO:0000256" key="1">
    <source>
        <dbReference type="SAM" id="MobiDB-lite"/>
    </source>
</evidence>
<dbReference type="InterPro" id="IPR001054">
    <property type="entry name" value="A/G_cyclase"/>
</dbReference>
<dbReference type="InterPro" id="IPR050697">
    <property type="entry name" value="Adenylyl/Guanylyl_Cyclase_3/4"/>
</dbReference>
<organism evidence="3 4">
    <name type="scientific">Methylobacterium oryzihabitans</name>
    <dbReference type="NCBI Taxonomy" id="2499852"/>
    <lineage>
        <taxon>Bacteria</taxon>
        <taxon>Pseudomonadati</taxon>
        <taxon>Pseudomonadota</taxon>
        <taxon>Alphaproteobacteria</taxon>
        <taxon>Hyphomicrobiales</taxon>
        <taxon>Methylobacteriaceae</taxon>
        <taxon>Methylobacterium</taxon>
    </lineage>
</organism>
<dbReference type="GO" id="GO:0035556">
    <property type="term" value="P:intracellular signal transduction"/>
    <property type="evidence" value="ECO:0007669"/>
    <property type="project" value="InterPro"/>
</dbReference>
<dbReference type="AlphaFoldDB" id="A0A3S3UC75"/>
<proteinExistence type="predicted"/>
<dbReference type="PROSITE" id="PS50125">
    <property type="entry name" value="GUANYLATE_CYCLASE_2"/>
    <property type="match status" value="1"/>
</dbReference>
<protein>
    <submittedName>
        <fullName evidence="3">Adenylate/guanylate cyclase domain-containing protein</fullName>
    </submittedName>
</protein>
<dbReference type="InterPro" id="IPR029016">
    <property type="entry name" value="GAF-like_dom_sf"/>
</dbReference>
<name>A0A3S3UC75_9HYPH</name>
<dbReference type="OrthoDB" id="4565346at2"/>
<feature type="region of interest" description="Disordered" evidence="1">
    <location>
        <begin position="1"/>
        <end position="23"/>
    </location>
</feature>
<evidence type="ECO:0000259" key="2">
    <source>
        <dbReference type="PROSITE" id="PS50125"/>
    </source>
</evidence>
<feature type="compositionally biased region" description="Low complexity" evidence="1">
    <location>
        <begin position="1"/>
        <end position="10"/>
    </location>
</feature>
<dbReference type="SUPFAM" id="SSF55781">
    <property type="entry name" value="GAF domain-like"/>
    <property type="match status" value="1"/>
</dbReference>
<dbReference type="Gene3D" id="3.30.450.40">
    <property type="match status" value="1"/>
</dbReference>
<dbReference type="SMART" id="SM00044">
    <property type="entry name" value="CYCc"/>
    <property type="match status" value="1"/>
</dbReference>